<dbReference type="EMBL" id="CP036262">
    <property type="protein sequence ID" value="QDS94502.1"/>
    <property type="molecule type" value="Genomic_DNA"/>
</dbReference>
<accession>A0A517MHZ9</accession>
<dbReference type="Pfam" id="PF05013">
    <property type="entry name" value="FGase"/>
    <property type="match status" value="1"/>
</dbReference>
<protein>
    <submittedName>
        <fullName evidence="1">N-formylglutamate amidohydrolase</fullName>
    </submittedName>
</protein>
<dbReference type="InterPro" id="IPR007709">
    <property type="entry name" value="N-FG_amidohydro"/>
</dbReference>
<dbReference type="KEGG" id="rml:FF011L_32810"/>
<dbReference type="OrthoDB" id="9815326at2"/>
<dbReference type="RefSeq" id="WP_145352526.1">
    <property type="nucleotide sequence ID" value="NZ_CP036262.1"/>
</dbReference>
<organism evidence="1 2">
    <name type="scientific">Roseimaritima multifibrata</name>
    <dbReference type="NCBI Taxonomy" id="1930274"/>
    <lineage>
        <taxon>Bacteria</taxon>
        <taxon>Pseudomonadati</taxon>
        <taxon>Planctomycetota</taxon>
        <taxon>Planctomycetia</taxon>
        <taxon>Pirellulales</taxon>
        <taxon>Pirellulaceae</taxon>
        <taxon>Roseimaritima</taxon>
    </lineage>
</organism>
<name>A0A517MHZ9_9BACT</name>
<dbReference type="Gene3D" id="3.40.630.40">
    <property type="entry name" value="Zn-dependent exopeptidases"/>
    <property type="match status" value="1"/>
</dbReference>
<dbReference type="AlphaFoldDB" id="A0A517MHZ9"/>
<keyword evidence="1" id="KW-0378">Hydrolase</keyword>
<sequence length="240" mass="27076">MTTQSISVIVTCEHGGNRIPSPYGTLFRSAIAQQELQSHRGYDPGALAIAKILAKTFAANIFHSTVSRLLVDLNRCLDSPQLFSEFVPESVEQRSEILRQHYTPYRRQVTDEVAAKISEEGRVVHLSIHTFTGQFRGEERDFDIGVLYDPKRCSERRFAERTLESLRLRRFAAFANRPYLGTDDGLTTTLRQTFAADQYIGIEIEINNRIASLSEATQTDWAKRIGSACMDSLLDAASER</sequence>
<evidence type="ECO:0000313" key="2">
    <source>
        <dbReference type="Proteomes" id="UP000320672"/>
    </source>
</evidence>
<dbReference type="Proteomes" id="UP000320672">
    <property type="component" value="Chromosome"/>
</dbReference>
<gene>
    <name evidence="1" type="ORF">FF011L_32810</name>
</gene>
<proteinExistence type="predicted"/>
<dbReference type="GO" id="GO:0016787">
    <property type="term" value="F:hydrolase activity"/>
    <property type="evidence" value="ECO:0007669"/>
    <property type="project" value="UniProtKB-KW"/>
</dbReference>
<dbReference type="SUPFAM" id="SSF53187">
    <property type="entry name" value="Zn-dependent exopeptidases"/>
    <property type="match status" value="1"/>
</dbReference>
<keyword evidence="2" id="KW-1185">Reference proteome</keyword>
<evidence type="ECO:0000313" key="1">
    <source>
        <dbReference type="EMBL" id="QDS94502.1"/>
    </source>
</evidence>
<reference evidence="1 2" key="1">
    <citation type="submission" date="2019-02" db="EMBL/GenBank/DDBJ databases">
        <title>Deep-cultivation of Planctomycetes and their phenomic and genomic characterization uncovers novel biology.</title>
        <authorList>
            <person name="Wiegand S."/>
            <person name="Jogler M."/>
            <person name="Boedeker C."/>
            <person name="Pinto D."/>
            <person name="Vollmers J."/>
            <person name="Rivas-Marin E."/>
            <person name="Kohn T."/>
            <person name="Peeters S.H."/>
            <person name="Heuer A."/>
            <person name="Rast P."/>
            <person name="Oberbeckmann S."/>
            <person name="Bunk B."/>
            <person name="Jeske O."/>
            <person name="Meyerdierks A."/>
            <person name="Storesund J.E."/>
            <person name="Kallscheuer N."/>
            <person name="Luecker S."/>
            <person name="Lage O.M."/>
            <person name="Pohl T."/>
            <person name="Merkel B.J."/>
            <person name="Hornburger P."/>
            <person name="Mueller R.-W."/>
            <person name="Bruemmer F."/>
            <person name="Labrenz M."/>
            <person name="Spormann A.M."/>
            <person name="Op den Camp H."/>
            <person name="Overmann J."/>
            <person name="Amann R."/>
            <person name="Jetten M.S.M."/>
            <person name="Mascher T."/>
            <person name="Medema M.H."/>
            <person name="Devos D.P."/>
            <person name="Kaster A.-K."/>
            <person name="Ovreas L."/>
            <person name="Rohde M."/>
            <person name="Galperin M.Y."/>
            <person name="Jogler C."/>
        </authorList>
    </citation>
    <scope>NUCLEOTIDE SEQUENCE [LARGE SCALE GENOMIC DNA]</scope>
    <source>
        <strain evidence="1 2">FF011L</strain>
    </source>
</reference>